<dbReference type="Pfam" id="PF22486">
    <property type="entry name" value="MATH_2"/>
    <property type="match status" value="1"/>
</dbReference>
<evidence type="ECO:0000313" key="4">
    <source>
        <dbReference type="EMBL" id="KAG8066536.1"/>
    </source>
</evidence>
<evidence type="ECO:0000259" key="3">
    <source>
        <dbReference type="PROSITE" id="PS50144"/>
    </source>
</evidence>
<proteinExistence type="predicted"/>
<evidence type="ECO:0000313" key="5">
    <source>
        <dbReference type="Proteomes" id="UP000729402"/>
    </source>
</evidence>
<dbReference type="AlphaFoldDB" id="A0A8J5S2I2"/>
<comment type="caution">
    <text evidence="4">The sequence shown here is derived from an EMBL/GenBank/DDBJ whole genome shotgun (WGS) entry which is preliminary data.</text>
</comment>
<dbReference type="PANTHER" id="PTHR26379:SF284">
    <property type="entry name" value="BTB DOMAIN-CONTAINING PROTEIN"/>
    <property type="match status" value="1"/>
</dbReference>
<dbReference type="InterPro" id="IPR002083">
    <property type="entry name" value="MATH/TRAF_dom"/>
</dbReference>
<dbReference type="PROSITE" id="PS50097">
    <property type="entry name" value="BTB"/>
    <property type="match status" value="1"/>
</dbReference>
<gene>
    <name evidence="4" type="ORF">GUJ93_ZPchr0004g40502</name>
</gene>
<dbReference type="CDD" id="cd00121">
    <property type="entry name" value="MATH"/>
    <property type="match status" value="1"/>
</dbReference>
<dbReference type="InterPro" id="IPR000210">
    <property type="entry name" value="BTB/POZ_dom"/>
</dbReference>
<comment type="pathway">
    <text evidence="1">Protein modification; protein ubiquitination.</text>
</comment>
<evidence type="ECO:0008006" key="6">
    <source>
        <dbReference type="Google" id="ProtNLM"/>
    </source>
</evidence>
<feature type="domain" description="MATH" evidence="3">
    <location>
        <begin position="16"/>
        <end position="140"/>
    </location>
</feature>
<accession>A0A8J5S2I2</accession>
<dbReference type="EMBL" id="JAAALK010000285">
    <property type="protein sequence ID" value="KAG8066536.1"/>
    <property type="molecule type" value="Genomic_DNA"/>
</dbReference>
<sequence>MGSCVSVNNNDGNGDDDDVVAVSGSVNEMRAICSNSFTTVGGRKWCLRFYPDGYTYDVRGYASVYLEALCRSHTVALAEFSIALINRISAAVHKVQCERPCRFDRRQRTWGIHKFISRQQLESAALGALHGESLTMRCTVHIIMERKNRAAGIVAVPVPPSCYAANAEKFLLSGDVPFDLEFHVGDATFKAHRMVVAAQSPYFRNLLYGMGKEASSPHVYIRERNPETFGAVLHYIYHDKLPDDVVSRSVDDDDNAAVARELFEAADMYLMERLKLMCADIMLRLIDDDNADGAREQKLN</sequence>
<name>A0A8J5S2I2_ZIZPA</name>
<dbReference type="PANTHER" id="PTHR26379">
    <property type="entry name" value="BTB/POZ AND MATH DOMAIN-CONTAINING PROTEIN 1"/>
    <property type="match status" value="1"/>
</dbReference>
<organism evidence="4 5">
    <name type="scientific">Zizania palustris</name>
    <name type="common">Northern wild rice</name>
    <dbReference type="NCBI Taxonomy" id="103762"/>
    <lineage>
        <taxon>Eukaryota</taxon>
        <taxon>Viridiplantae</taxon>
        <taxon>Streptophyta</taxon>
        <taxon>Embryophyta</taxon>
        <taxon>Tracheophyta</taxon>
        <taxon>Spermatophyta</taxon>
        <taxon>Magnoliopsida</taxon>
        <taxon>Liliopsida</taxon>
        <taxon>Poales</taxon>
        <taxon>Poaceae</taxon>
        <taxon>BOP clade</taxon>
        <taxon>Oryzoideae</taxon>
        <taxon>Oryzeae</taxon>
        <taxon>Zizaniinae</taxon>
        <taxon>Zizania</taxon>
    </lineage>
</organism>
<dbReference type="SMART" id="SM00225">
    <property type="entry name" value="BTB"/>
    <property type="match status" value="1"/>
</dbReference>
<dbReference type="Proteomes" id="UP000729402">
    <property type="component" value="Unassembled WGS sequence"/>
</dbReference>
<evidence type="ECO:0000259" key="2">
    <source>
        <dbReference type="PROSITE" id="PS50097"/>
    </source>
</evidence>
<evidence type="ECO:0000256" key="1">
    <source>
        <dbReference type="ARBA" id="ARBA00004906"/>
    </source>
</evidence>
<reference evidence="4" key="1">
    <citation type="journal article" date="2021" name="bioRxiv">
        <title>Whole Genome Assembly and Annotation of Northern Wild Rice, Zizania palustris L., Supports a Whole Genome Duplication in the Zizania Genus.</title>
        <authorList>
            <person name="Haas M."/>
            <person name="Kono T."/>
            <person name="Macchietto M."/>
            <person name="Millas R."/>
            <person name="McGilp L."/>
            <person name="Shao M."/>
            <person name="Duquette J."/>
            <person name="Hirsch C.N."/>
            <person name="Kimball J."/>
        </authorList>
    </citation>
    <scope>NUCLEOTIDE SEQUENCE</scope>
    <source>
        <tissue evidence="4">Fresh leaf tissue</tissue>
    </source>
</reference>
<keyword evidence="5" id="KW-1185">Reference proteome</keyword>
<dbReference type="PROSITE" id="PS50144">
    <property type="entry name" value="MATH"/>
    <property type="match status" value="1"/>
</dbReference>
<dbReference type="InterPro" id="IPR045005">
    <property type="entry name" value="BPM1-6"/>
</dbReference>
<reference evidence="4" key="2">
    <citation type="submission" date="2021-02" db="EMBL/GenBank/DDBJ databases">
        <authorList>
            <person name="Kimball J.A."/>
            <person name="Haas M.W."/>
            <person name="Macchietto M."/>
            <person name="Kono T."/>
            <person name="Duquette J."/>
            <person name="Shao M."/>
        </authorList>
    </citation>
    <scope>NUCLEOTIDE SEQUENCE</scope>
    <source>
        <tissue evidence="4">Fresh leaf tissue</tissue>
    </source>
</reference>
<dbReference type="Pfam" id="PF00651">
    <property type="entry name" value="BTB"/>
    <property type="match status" value="1"/>
</dbReference>
<protein>
    <recommendedName>
        <fullName evidence="6">BTB/POZ domain containing protein</fullName>
    </recommendedName>
</protein>
<dbReference type="GO" id="GO:0016567">
    <property type="term" value="P:protein ubiquitination"/>
    <property type="evidence" value="ECO:0007669"/>
    <property type="project" value="InterPro"/>
</dbReference>
<dbReference type="OrthoDB" id="6359816at2759"/>
<feature type="domain" description="BTB" evidence="2">
    <location>
        <begin position="178"/>
        <end position="245"/>
    </location>
</feature>